<reference evidence="1" key="1">
    <citation type="submission" date="2020-01" db="EMBL/GenBank/DDBJ databases">
        <authorList>
            <person name="Meier V. D."/>
            <person name="Meier V D."/>
        </authorList>
    </citation>
    <scope>NUCLEOTIDE SEQUENCE</scope>
    <source>
        <strain evidence="1">HLG_WM_MAG_05</strain>
    </source>
</reference>
<organism evidence="1">
    <name type="scientific">uncultured Sulfurovum sp</name>
    <dbReference type="NCBI Taxonomy" id="269237"/>
    <lineage>
        <taxon>Bacteria</taxon>
        <taxon>Pseudomonadati</taxon>
        <taxon>Campylobacterota</taxon>
        <taxon>Epsilonproteobacteria</taxon>
        <taxon>Campylobacterales</taxon>
        <taxon>Sulfurovaceae</taxon>
        <taxon>Sulfurovum</taxon>
        <taxon>environmental samples</taxon>
    </lineage>
</organism>
<dbReference type="CDD" id="cd03025">
    <property type="entry name" value="DsbA_FrnE_like"/>
    <property type="match status" value="1"/>
</dbReference>
<dbReference type="InterPro" id="IPR036249">
    <property type="entry name" value="Thioredoxin-like_sf"/>
</dbReference>
<dbReference type="Pfam" id="PF13743">
    <property type="entry name" value="Thioredoxin_5"/>
    <property type="match status" value="1"/>
</dbReference>
<sequence>MPHLIFVIDPMCSWCWGFHPIINTLREKHSHTYTFSLIIGGLRTKGQMPWTEQSKQYLAQNWNAIQKKTKQPFNFSLLNKNTFDYDTYPACKALISIRELWGENASFEYLATIQKAFYTKGEDITSLEGLLKYVKDKKRFVDFYQSDRAEILMQHDFAKAHSMGANAFPSIVKIDEQGHMCCIQGYKSLEEILTF</sequence>
<dbReference type="EMBL" id="CACVAU010000022">
    <property type="protein sequence ID" value="CAA6806759.1"/>
    <property type="molecule type" value="Genomic_DNA"/>
</dbReference>
<accession>A0A6S6SKN9</accession>
<dbReference type="PANTHER" id="PTHR13887">
    <property type="entry name" value="GLUTATHIONE S-TRANSFERASE KAPPA"/>
    <property type="match status" value="1"/>
</dbReference>
<dbReference type="SUPFAM" id="SSF52833">
    <property type="entry name" value="Thioredoxin-like"/>
    <property type="match status" value="1"/>
</dbReference>
<name>A0A6S6SKN9_9BACT</name>
<gene>
    <name evidence="1" type="ORF">HELGO_WM12850</name>
</gene>
<dbReference type="PANTHER" id="PTHR13887:SF54">
    <property type="entry name" value="DSBA FAMILY PROTEIN"/>
    <property type="match status" value="1"/>
</dbReference>
<dbReference type="AlphaFoldDB" id="A0A6S6SKN9"/>
<evidence type="ECO:0000313" key="1">
    <source>
        <dbReference type="EMBL" id="CAA6806759.1"/>
    </source>
</evidence>
<dbReference type="Gene3D" id="3.40.30.10">
    <property type="entry name" value="Glutaredoxin"/>
    <property type="match status" value="1"/>
</dbReference>
<dbReference type="Gene3D" id="1.10.472.60">
    <property type="entry name" value="putative protein disulfide isomerase domain"/>
    <property type="match status" value="1"/>
</dbReference>
<protein>
    <submittedName>
        <fullName evidence="1">Thioredoxin</fullName>
    </submittedName>
</protein>
<proteinExistence type="predicted"/>